<dbReference type="OrthoDB" id="4158087at2759"/>
<protein>
    <submittedName>
        <fullName evidence="1">Uncharacterized protein</fullName>
    </submittedName>
</protein>
<organism evidence="1 2">
    <name type="scientific">Massariosphaeria phaeospora</name>
    <dbReference type="NCBI Taxonomy" id="100035"/>
    <lineage>
        <taxon>Eukaryota</taxon>
        <taxon>Fungi</taxon>
        <taxon>Dikarya</taxon>
        <taxon>Ascomycota</taxon>
        <taxon>Pezizomycotina</taxon>
        <taxon>Dothideomycetes</taxon>
        <taxon>Pleosporomycetidae</taxon>
        <taxon>Pleosporales</taxon>
        <taxon>Pleosporales incertae sedis</taxon>
        <taxon>Massariosphaeria</taxon>
    </lineage>
</organism>
<name>A0A7C8I5H4_9PLEO</name>
<reference evidence="1 2" key="1">
    <citation type="submission" date="2020-01" db="EMBL/GenBank/DDBJ databases">
        <authorList>
            <consortium name="DOE Joint Genome Institute"/>
            <person name="Haridas S."/>
            <person name="Albert R."/>
            <person name="Binder M."/>
            <person name="Bloem J."/>
            <person name="Labutti K."/>
            <person name="Salamov A."/>
            <person name="Andreopoulos B."/>
            <person name="Baker S.E."/>
            <person name="Barry K."/>
            <person name="Bills G."/>
            <person name="Bluhm B.H."/>
            <person name="Cannon C."/>
            <person name="Castanera R."/>
            <person name="Culley D.E."/>
            <person name="Daum C."/>
            <person name="Ezra D."/>
            <person name="Gonzalez J.B."/>
            <person name="Henrissat B."/>
            <person name="Kuo A."/>
            <person name="Liang C."/>
            <person name="Lipzen A."/>
            <person name="Lutzoni F."/>
            <person name="Magnuson J."/>
            <person name="Mondo S."/>
            <person name="Nolan M."/>
            <person name="Ohm R."/>
            <person name="Pangilinan J."/>
            <person name="Park H.-J.H."/>
            <person name="Ramirez L."/>
            <person name="Alfaro M."/>
            <person name="Sun H."/>
            <person name="Tritt A."/>
            <person name="Yoshinaga Y."/>
            <person name="Zwiers L.-H.L."/>
            <person name="Turgeon B.G."/>
            <person name="Goodwin S.B."/>
            <person name="Spatafora J.W."/>
            <person name="Crous P.W."/>
            <person name="Grigoriev I.V."/>
        </authorList>
    </citation>
    <scope>NUCLEOTIDE SEQUENCE [LARGE SCALE GENOMIC DNA]</scope>
    <source>
        <strain evidence="1 2">CBS 611.86</strain>
    </source>
</reference>
<gene>
    <name evidence="1" type="ORF">BDV95DRAFT_609565</name>
</gene>
<comment type="caution">
    <text evidence="1">The sequence shown here is derived from an EMBL/GenBank/DDBJ whole genome shotgun (WGS) entry which is preliminary data.</text>
</comment>
<proteinExistence type="predicted"/>
<dbReference type="PANTHER" id="PTHR37540">
    <property type="entry name" value="TRANSCRIPTION FACTOR (ACR-2), PUTATIVE-RELATED-RELATED"/>
    <property type="match status" value="1"/>
</dbReference>
<accession>A0A7C8I5H4</accession>
<dbReference type="Proteomes" id="UP000481861">
    <property type="component" value="Unassembled WGS sequence"/>
</dbReference>
<evidence type="ECO:0000313" key="1">
    <source>
        <dbReference type="EMBL" id="KAF2868652.1"/>
    </source>
</evidence>
<sequence>MTVQFDFVSLDAQGKTQAGDRSFIRKRCMQGKNKREDSRRTLREAKRDAAKLPPAPPHDLALVPFAAEINGDSREMLFKYYTLTTIRHSLSPLEVCVDFDTVERQSFDLLLKDSVFLETALLMSSLLDDFALVRASPGSRTLHHLRKTLALLNTSLSEKDGHLKESTLYVVVTLTILSAVLGDWHAANAHITGLQRIVKLRGGIKFLQTRPKLHYKVDRIDLSWCLSSGNKPRFEPDDFFWDPLFRTRASYCNPGKETRFKLDDMAWKSPSPLEGSLSRVATDLLDVDDLTITLTTTRA</sequence>
<dbReference type="AlphaFoldDB" id="A0A7C8I5H4"/>
<keyword evidence="2" id="KW-1185">Reference proteome</keyword>
<dbReference type="EMBL" id="JAADJZ010000018">
    <property type="protein sequence ID" value="KAF2868652.1"/>
    <property type="molecule type" value="Genomic_DNA"/>
</dbReference>
<evidence type="ECO:0000313" key="2">
    <source>
        <dbReference type="Proteomes" id="UP000481861"/>
    </source>
</evidence>